<dbReference type="PANTHER" id="PTHR38222">
    <property type="entry name" value="TFIIS N-TERMINAL DOMAIN-CONTAINING PROTEIN"/>
    <property type="match status" value="1"/>
</dbReference>
<dbReference type="EMBL" id="JBJKBG010000009">
    <property type="protein sequence ID" value="KAL3722476.1"/>
    <property type="molecule type" value="Genomic_DNA"/>
</dbReference>
<name>A0ABD3J4K1_EUCGL</name>
<dbReference type="Proteomes" id="UP001634007">
    <property type="component" value="Unassembled WGS sequence"/>
</dbReference>
<evidence type="ECO:0000313" key="1">
    <source>
        <dbReference type="EMBL" id="KAL3722476.1"/>
    </source>
</evidence>
<reference evidence="1 2" key="1">
    <citation type="submission" date="2024-11" db="EMBL/GenBank/DDBJ databases">
        <title>Chromosome-level genome assembly of Eucalyptus globulus Labill. provides insights into its genome evolution.</title>
        <authorList>
            <person name="Li X."/>
        </authorList>
    </citation>
    <scope>NUCLEOTIDE SEQUENCE [LARGE SCALE GENOMIC DNA]</scope>
    <source>
        <strain evidence="1">CL2024</strain>
        <tissue evidence="1">Fresh tender leaves</tissue>
    </source>
</reference>
<gene>
    <name evidence="1" type="ORF">ACJRO7_034794</name>
</gene>
<comment type="caution">
    <text evidence="1">The sequence shown here is derived from an EMBL/GenBank/DDBJ whole genome shotgun (WGS) entry which is preliminary data.</text>
</comment>
<accession>A0ABD3J4K1</accession>
<proteinExistence type="predicted"/>
<evidence type="ECO:0000313" key="2">
    <source>
        <dbReference type="Proteomes" id="UP001634007"/>
    </source>
</evidence>
<organism evidence="1 2">
    <name type="scientific">Eucalyptus globulus</name>
    <name type="common">Tasmanian blue gum</name>
    <dbReference type="NCBI Taxonomy" id="34317"/>
    <lineage>
        <taxon>Eukaryota</taxon>
        <taxon>Viridiplantae</taxon>
        <taxon>Streptophyta</taxon>
        <taxon>Embryophyta</taxon>
        <taxon>Tracheophyta</taxon>
        <taxon>Spermatophyta</taxon>
        <taxon>Magnoliopsida</taxon>
        <taxon>eudicotyledons</taxon>
        <taxon>Gunneridae</taxon>
        <taxon>Pentapetalae</taxon>
        <taxon>rosids</taxon>
        <taxon>malvids</taxon>
        <taxon>Myrtales</taxon>
        <taxon>Myrtaceae</taxon>
        <taxon>Myrtoideae</taxon>
        <taxon>Eucalypteae</taxon>
        <taxon>Eucalyptus</taxon>
    </lineage>
</organism>
<dbReference type="AlphaFoldDB" id="A0ABD3J4K1"/>
<keyword evidence="2" id="KW-1185">Reference proteome</keyword>
<sequence length="73" mass="7613">MSVVIDKWTRKLREKGQAIFSAGSANSAGEAGQAETGSSGWLSPVFSRAKQVGSPSLFCSEASVGMLVECFSP</sequence>
<dbReference type="PANTHER" id="PTHR38222:SF1">
    <property type="entry name" value="TFIIS N-TERMINAL DOMAIN-CONTAINING PROTEIN"/>
    <property type="match status" value="1"/>
</dbReference>
<protein>
    <submittedName>
        <fullName evidence="1">Uncharacterized protein</fullName>
    </submittedName>
</protein>